<keyword evidence="2" id="KW-1185">Reference proteome</keyword>
<dbReference type="EMBL" id="AGQV01000010">
    <property type="protein sequence ID" value="EHH67274.1"/>
    <property type="molecule type" value="Genomic_DNA"/>
</dbReference>
<name>G6XLM0_9PROT</name>
<reference evidence="1 2" key="1">
    <citation type="submission" date="2011-10" db="EMBL/GenBank/DDBJ databases">
        <title>Genome sequence of Gluconobacter morbifer G707, isolated from Drosophila gut.</title>
        <authorList>
            <person name="Lee W.-J."/>
            <person name="Kim E.-K."/>
        </authorList>
    </citation>
    <scope>NUCLEOTIDE SEQUENCE [LARGE SCALE GENOMIC DNA]</scope>
    <source>
        <strain evidence="1 2">G707</strain>
    </source>
</reference>
<dbReference type="AlphaFoldDB" id="G6XLM0"/>
<dbReference type="STRING" id="1088869.GMO_22690"/>
<protein>
    <submittedName>
        <fullName evidence="1">Uncharacterized protein</fullName>
    </submittedName>
</protein>
<gene>
    <name evidence="1" type="ORF">GMO_22690</name>
</gene>
<accession>G6XLM0</accession>
<evidence type="ECO:0000313" key="1">
    <source>
        <dbReference type="EMBL" id="EHH67274.1"/>
    </source>
</evidence>
<dbReference type="PATRIC" id="fig|1088869.3.peg.2262"/>
<sequence length="200" mass="22154">MPLTWNIAHNLIPVGQTHLGDFTQSGVRLFRRNGINACADAALLRASLQRGDLVPLCGRLTAVRDQLVDGRHAPFPILVLFSQTAPDGYCHDIRSNRHAAEPPAFPTFRKGNSQSHSLFFPACGLGIPFALRGKRHHMRFFNLQRPFIAYEGSQSRGRGTYEGISTKSSLSAGNRRFRGNLLSGIGWTNHLSSSECQEDR</sequence>
<dbReference type="Proteomes" id="UP000004949">
    <property type="component" value="Unassembled WGS sequence"/>
</dbReference>
<organism evidence="1 2">
    <name type="scientific">Gluconobacter morbifer G707</name>
    <dbReference type="NCBI Taxonomy" id="1088869"/>
    <lineage>
        <taxon>Bacteria</taxon>
        <taxon>Pseudomonadati</taxon>
        <taxon>Pseudomonadota</taxon>
        <taxon>Alphaproteobacteria</taxon>
        <taxon>Acetobacterales</taxon>
        <taxon>Acetobacteraceae</taxon>
        <taxon>Gluconobacter</taxon>
    </lineage>
</organism>
<evidence type="ECO:0000313" key="2">
    <source>
        <dbReference type="Proteomes" id="UP000004949"/>
    </source>
</evidence>
<proteinExistence type="predicted"/>
<comment type="caution">
    <text evidence="1">The sequence shown here is derived from an EMBL/GenBank/DDBJ whole genome shotgun (WGS) entry which is preliminary data.</text>
</comment>